<accession>W0JPV6</accession>
<name>W0JPV6_9EURY</name>
<dbReference type="Proteomes" id="UP000019024">
    <property type="component" value="Chromosome"/>
</dbReference>
<gene>
    <name evidence="1" type="ORF">HALLA_09220</name>
</gene>
<organism evidence="1 2">
    <name type="scientific">Halostagnicola larsenii XH-48</name>
    <dbReference type="NCBI Taxonomy" id="797299"/>
    <lineage>
        <taxon>Archaea</taxon>
        <taxon>Methanobacteriati</taxon>
        <taxon>Methanobacteriota</taxon>
        <taxon>Stenosarchaea group</taxon>
        <taxon>Halobacteria</taxon>
        <taxon>Halobacteriales</taxon>
        <taxon>Natrialbaceae</taxon>
        <taxon>Halostagnicola</taxon>
    </lineage>
</organism>
<sequence>MAHQSAGTKTVGVCTHCGAFHAVRERQDGSVYAIGSPQGCDCGGTEFTILEE</sequence>
<dbReference type="HOGENOM" id="CLU_205637_0_0_2"/>
<dbReference type="STRING" id="797299.HALLA_09220"/>
<dbReference type="EMBL" id="CP007055">
    <property type="protein sequence ID" value="AHF99027.1"/>
    <property type="molecule type" value="Genomic_DNA"/>
</dbReference>
<proteinExistence type="predicted"/>
<keyword evidence="2" id="KW-1185">Reference proteome</keyword>
<protein>
    <submittedName>
        <fullName evidence="1">Uncharacterized protein</fullName>
    </submittedName>
</protein>
<dbReference type="GeneID" id="43330766"/>
<dbReference type="AlphaFoldDB" id="W0JPV6"/>
<dbReference type="OrthoDB" id="257177at2157"/>
<dbReference type="RefSeq" id="WP_157231320.1">
    <property type="nucleotide sequence ID" value="NZ_CP007055.1"/>
</dbReference>
<evidence type="ECO:0000313" key="1">
    <source>
        <dbReference type="EMBL" id="AHF99027.1"/>
    </source>
</evidence>
<reference evidence="1 2" key="1">
    <citation type="submission" date="2014-01" db="EMBL/GenBank/DDBJ databases">
        <authorList>
            <consortium name="DOE Joint Genome Institute"/>
            <person name="Anderson I."/>
            <person name="Huntemann M."/>
            <person name="Han J."/>
            <person name="Chen A."/>
            <person name="Kyrpides N."/>
            <person name="Mavromatis K."/>
            <person name="Markowitz V."/>
            <person name="Palaniappan K."/>
            <person name="Ivanova N."/>
            <person name="Schaumberg A."/>
            <person name="Pati A."/>
            <person name="Liolios K."/>
            <person name="Nordberg H.P."/>
            <person name="Cantor M.N."/>
            <person name="Hua S.X."/>
            <person name="Woyke T."/>
        </authorList>
    </citation>
    <scope>NUCLEOTIDE SEQUENCE [LARGE SCALE GENOMIC DNA]</scope>
    <source>
        <strain evidence="1 2">XH-48</strain>
    </source>
</reference>
<evidence type="ECO:0000313" key="2">
    <source>
        <dbReference type="Proteomes" id="UP000019024"/>
    </source>
</evidence>
<dbReference type="KEGG" id="hlr:HALLA_09220"/>